<dbReference type="InterPro" id="IPR036291">
    <property type="entry name" value="NAD(P)-bd_dom_sf"/>
</dbReference>
<dbReference type="InterPro" id="IPR011032">
    <property type="entry name" value="GroES-like_sf"/>
</dbReference>
<evidence type="ECO:0000313" key="6">
    <source>
        <dbReference type="EMBL" id="MBF4160744.1"/>
    </source>
</evidence>
<evidence type="ECO:0000256" key="4">
    <source>
        <dbReference type="ARBA" id="ARBA00023002"/>
    </source>
</evidence>
<keyword evidence="7" id="KW-1185">Reference proteome</keyword>
<dbReference type="SUPFAM" id="SSF51735">
    <property type="entry name" value="NAD(P)-binding Rossmann-fold domains"/>
    <property type="match status" value="1"/>
</dbReference>
<evidence type="ECO:0000256" key="2">
    <source>
        <dbReference type="ARBA" id="ARBA00022723"/>
    </source>
</evidence>
<dbReference type="EMBL" id="JADIVZ010000001">
    <property type="protein sequence ID" value="MBF4160744.1"/>
    <property type="molecule type" value="Genomic_DNA"/>
</dbReference>
<organism evidence="6 7">
    <name type="scientific">Nocardioides acrostichi</name>
    <dbReference type="NCBI Taxonomy" id="2784339"/>
    <lineage>
        <taxon>Bacteria</taxon>
        <taxon>Bacillati</taxon>
        <taxon>Actinomycetota</taxon>
        <taxon>Actinomycetes</taxon>
        <taxon>Propionibacteriales</taxon>
        <taxon>Nocardioidaceae</taxon>
        <taxon>Nocardioides</taxon>
    </lineage>
</organism>
<accession>A0A930V025</accession>
<protein>
    <submittedName>
        <fullName evidence="6">Alcohol dehydrogenase catalytic domain-containing protein</fullName>
    </submittedName>
</protein>
<dbReference type="InterPro" id="IPR013154">
    <property type="entry name" value="ADH-like_N"/>
</dbReference>
<reference evidence="6" key="1">
    <citation type="submission" date="2020-11" db="EMBL/GenBank/DDBJ databases">
        <title>Nocardioides sp. CBS4Y-1, whole genome shotgun sequence.</title>
        <authorList>
            <person name="Tuo L."/>
        </authorList>
    </citation>
    <scope>NUCLEOTIDE SEQUENCE</scope>
    <source>
        <strain evidence="6">CBS4Y-1</strain>
    </source>
</reference>
<dbReference type="PANTHER" id="PTHR43401:SF2">
    <property type="entry name" value="L-THREONINE 3-DEHYDROGENASE"/>
    <property type="match status" value="1"/>
</dbReference>
<evidence type="ECO:0000313" key="7">
    <source>
        <dbReference type="Proteomes" id="UP000656804"/>
    </source>
</evidence>
<dbReference type="AlphaFoldDB" id="A0A930V025"/>
<evidence type="ECO:0000256" key="3">
    <source>
        <dbReference type="ARBA" id="ARBA00022833"/>
    </source>
</evidence>
<dbReference type="GO" id="GO:0046872">
    <property type="term" value="F:metal ion binding"/>
    <property type="evidence" value="ECO:0007669"/>
    <property type="project" value="UniProtKB-KW"/>
</dbReference>
<gene>
    <name evidence="6" type="ORF">ISG29_03525</name>
</gene>
<dbReference type="Pfam" id="PF08240">
    <property type="entry name" value="ADH_N"/>
    <property type="match status" value="1"/>
</dbReference>
<keyword evidence="4" id="KW-0560">Oxidoreductase</keyword>
<proteinExistence type="predicted"/>
<feature type="domain" description="Enoyl reductase (ER)" evidence="5">
    <location>
        <begin position="12"/>
        <end position="344"/>
    </location>
</feature>
<dbReference type="PANTHER" id="PTHR43401">
    <property type="entry name" value="L-THREONINE 3-DEHYDROGENASE"/>
    <property type="match status" value="1"/>
</dbReference>
<dbReference type="RefSeq" id="WP_194501926.1">
    <property type="nucleotide sequence ID" value="NZ_JADIVZ010000001.1"/>
</dbReference>
<dbReference type="GO" id="GO:0016491">
    <property type="term" value="F:oxidoreductase activity"/>
    <property type="evidence" value="ECO:0007669"/>
    <property type="project" value="UniProtKB-KW"/>
</dbReference>
<evidence type="ECO:0000256" key="1">
    <source>
        <dbReference type="ARBA" id="ARBA00001947"/>
    </source>
</evidence>
<name>A0A930V025_9ACTN</name>
<dbReference type="SUPFAM" id="SSF50129">
    <property type="entry name" value="GroES-like"/>
    <property type="match status" value="1"/>
</dbReference>
<keyword evidence="3" id="KW-0862">Zinc</keyword>
<dbReference type="InterPro" id="IPR020843">
    <property type="entry name" value="ER"/>
</dbReference>
<evidence type="ECO:0000259" key="5">
    <source>
        <dbReference type="SMART" id="SM00829"/>
    </source>
</evidence>
<dbReference type="SMART" id="SM00829">
    <property type="entry name" value="PKS_ER"/>
    <property type="match status" value="1"/>
</dbReference>
<dbReference type="Gene3D" id="3.40.50.720">
    <property type="entry name" value="NAD(P)-binding Rossmann-like Domain"/>
    <property type="match status" value="1"/>
</dbReference>
<keyword evidence="2" id="KW-0479">Metal-binding</keyword>
<dbReference type="InterPro" id="IPR013149">
    <property type="entry name" value="ADH-like_C"/>
</dbReference>
<dbReference type="Proteomes" id="UP000656804">
    <property type="component" value="Unassembled WGS sequence"/>
</dbReference>
<sequence>MRAVVKADERVGCTFVTDRPEPTLGPGQVRIGVGATSVCGTDAEIYHSTTAALELGLTYPVTMGHEVAGTIVEVGPDTHGLREGMRVAVETHLGCGECFYCRTAAGHNCQAMRLLGIDVDGAFAERVVVPARSCFVLPDEIGLEAAALLEPAGSAMHAVLRCGVPLAGASVLISGAGPVGLVLAQIASAHNARQVVVIEPNGVRRARAEQLGRGVVGLDVQVDPLEWGDLVTANRHGFDVAFECSGALPALTTLVRCVRNEGTVMAVGLVNGEFPLAVTRTLITRGLTLRGSFGRSLWATWDRLSGLVLSGTVDLQQLITHRLPLHELPAALDLMQGDAGKVVLLPSLDTTVTRRHSALAI</sequence>
<comment type="caution">
    <text evidence="6">The sequence shown here is derived from an EMBL/GenBank/DDBJ whole genome shotgun (WGS) entry which is preliminary data.</text>
</comment>
<dbReference type="InterPro" id="IPR050129">
    <property type="entry name" value="Zn_alcohol_dh"/>
</dbReference>
<comment type="cofactor">
    <cofactor evidence="1">
        <name>Zn(2+)</name>
        <dbReference type="ChEBI" id="CHEBI:29105"/>
    </cofactor>
</comment>
<dbReference type="Pfam" id="PF00107">
    <property type="entry name" value="ADH_zinc_N"/>
    <property type="match status" value="1"/>
</dbReference>
<dbReference type="Gene3D" id="3.90.180.10">
    <property type="entry name" value="Medium-chain alcohol dehydrogenases, catalytic domain"/>
    <property type="match status" value="1"/>
</dbReference>